<keyword evidence="1 3" id="KW-0479">Metal-binding</keyword>
<keyword evidence="3" id="KW-0349">Heme</keyword>
<dbReference type="InterPro" id="IPR015943">
    <property type="entry name" value="WD40/YVTN_repeat-like_dom_sf"/>
</dbReference>
<dbReference type="KEGG" id="mya:MORIYA_0399"/>
<dbReference type="SUPFAM" id="SSF48695">
    <property type="entry name" value="Multiheme cytochromes"/>
    <property type="match status" value="1"/>
</dbReference>
<feature type="domain" description="Cytochrome c" evidence="5">
    <location>
        <begin position="414"/>
        <end position="530"/>
    </location>
</feature>
<dbReference type="SUPFAM" id="SSF50974">
    <property type="entry name" value="Nitrous oxide reductase, N-terminal domain"/>
    <property type="match status" value="1"/>
</dbReference>
<dbReference type="PANTHER" id="PTHR47197">
    <property type="entry name" value="PROTEIN NIRF"/>
    <property type="match status" value="1"/>
</dbReference>
<dbReference type="GO" id="GO:0046872">
    <property type="term" value="F:metal ion binding"/>
    <property type="evidence" value="ECO:0007669"/>
    <property type="project" value="UniProtKB-KW"/>
</dbReference>
<dbReference type="AlphaFoldDB" id="A0A330LI88"/>
<evidence type="ECO:0000313" key="7">
    <source>
        <dbReference type="Proteomes" id="UP000250163"/>
    </source>
</evidence>
<evidence type="ECO:0000256" key="1">
    <source>
        <dbReference type="ARBA" id="ARBA00022723"/>
    </source>
</evidence>
<feature type="chain" id="PRO_5016417123" description="Cytochrome c domain-containing protein" evidence="4">
    <location>
        <begin position="24"/>
        <end position="988"/>
    </location>
</feature>
<dbReference type="InterPro" id="IPR051200">
    <property type="entry name" value="Host-pathogen_enzymatic-act"/>
</dbReference>
<dbReference type="GO" id="GO:0009055">
    <property type="term" value="F:electron transfer activity"/>
    <property type="evidence" value="ECO:0007669"/>
    <property type="project" value="InterPro"/>
</dbReference>
<dbReference type="InterPro" id="IPR023155">
    <property type="entry name" value="Cyt_c-552/4"/>
</dbReference>
<evidence type="ECO:0000256" key="3">
    <source>
        <dbReference type="PROSITE-ProRule" id="PRU00433"/>
    </source>
</evidence>
<dbReference type="OrthoDB" id="9814800at2"/>
<dbReference type="Proteomes" id="UP000250163">
    <property type="component" value="Chromosome MORIYA"/>
</dbReference>
<dbReference type="EMBL" id="LS483250">
    <property type="protein sequence ID" value="SQD76877.1"/>
    <property type="molecule type" value="Genomic_DNA"/>
</dbReference>
<evidence type="ECO:0000256" key="4">
    <source>
        <dbReference type="SAM" id="SignalP"/>
    </source>
</evidence>
<dbReference type="RefSeq" id="WP_112712238.1">
    <property type="nucleotide sequence ID" value="NZ_LS483250.1"/>
</dbReference>
<dbReference type="Gene3D" id="2.130.10.10">
    <property type="entry name" value="YVTN repeat-like/Quinoprotein amine dehydrogenase"/>
    <property type="match status" value="1"/>
</dbReference>
<dbReference type="InterPro" id="IPR011045">
    <property type="entry name" value="N2O_reductase_N"/>
</dbReference>
<evidence type="ECO:0000313" key="6">
    <source>
        <dbReference type="EMBL" id="SQD76877.1"/>
    </source>
</evidence>
<feature type="signal peptide" evidence="4">
    <location>
        <begin position="1"/>
        <end position="23"/>
    </location>
</feature>
<dbReference type="Gene3D" id="1.10.1130.10">
    <property type="entry name" value="Flavocytochrome C3, Chain A"/>
    <property type="match status" value="1"/>
</dbReference>
<keyword evidence="7" id="KW-1185">Reference proteome</keyword>
<evidence type="ECO:0000256" key="2">
    <source>
        <dbReference type="ARBA" id="ARBA00023004"/>
    </source>
</evidence>
<evidence type="ECO:0000259" key="5">
    <source>
        <dbReference type="PROSITE" id="PS51007"/>
    </source>
</evidence>
<gene>
    <name evidence="6" type="ORF">MORIYA_0399</name>
</gene>
<reference evidence="7" key="1">
    <citation type="submission" date="2018-05" db="EMBL/GenBank/DDBJ databases">
        <authorList>
            <person name="Cea G.-C."/>
            <person name="William W."/>
        </authorList>
    </citation>
    <scope>NUCLEOTIDE SEQUENCE [LARGE SCALE GENOMIC DNA]</scope>
    <source>
        <strain evidence="7">DB21MT 5</strain>
    </source>
</reference>
<dbReference type="PROSITE" id="PS51007">
    <property type="entry name" value="CYTC"/>
    <property type="match status" value="1"/>
</dbReference>
<keyword evidence="2 3" id="KW-0408">Iron</keyword>
<dbReference type="PANTHER" id="PTHR47197:SF3">
    <property type="entry name" value="DIHYDRO-HEME D1 DEHYDROGENASE"/>
    <property type="match status" value="1"/>
</dbReference>
<dbReference type="InterPro" id="IPR036280">
    <property type="entry name" value="Multihaem_cyt_sf"/>
</dbReference>
<dbReference type="InterPro" id="IPR009056">
    <property type="entry name" value="Cyt_c-like_dom"/>
</dbReference>
<keyword evidence="4" id="KW-0732">Signal</keyword>
<organism evidence="6 7">
    <name type="scientific">Moritella yayanosii</name>
    <dbReference type="NCBI Taxonomy" id="69539"/>
    <lineage>
        <taxon>Bacteria</taxon>
        <taxon>Pseudomonadati</taxon>
        <taxon>Pseudomonadota</taxon>
        <taxon>Gammaproteobacteria</taxon>
        <taxon>Alteromonadales</taxon>
        <taxon>Moritellaceae</taxon>
        <taxon>Moritella</taxon>
    </lineage>
</organism>
<dbReference type="Pfam" id="PF13435">
    <property type="entry name" value="Cytochrome_C554"/>
    <property type="match status" value="1"/>
</dbReference>
<proteinExistence type="predicted"/>
<name>A0A330LI88_9GAMM</name>
<protein>
    <recommendedName>
        <fullName evidence="5">Cytochrome c domain-containing protein</fullName>
    </recommendedName>
</protein>
<sequence>MHINIFSKLMFALLLLTSQSLYASTVYTNNSDTNIRYSNTKSNSLLLSVDGSQFISANMDAGSVSIIDAESGELLTEQALGKDLRRLALDPIHNQLLVSDYLADQLYLIDAKSLKLIKTIKTGYRPFGIVYDEYNKQYYVTLFEAKQLITVSTDGDITATTQTADTPRGLALANDGRLFVTHSMTGQVSIYNTRTPTLELNKIIQLSDTPVHNSRATPQGKPRVLDNIAISPDGTQAWIPHVLWSFTQDFQFQSTVFPTISLLDLTPGKEKELVDKRKQLFKQINIIENNNTTRIVSNPHDVAFREDGKKVFITLSGSEDLLVFDLSRQGKIGKKSKRHRRTKLQGGVKATQIYRHIPGSNPRSLIAKGGTLYVQNAMSHDLVSFDISGQGPFAKVKLAEAQFAQLISKDPIAPELRLGKTLFNLANSDKFENAAMAGDFWMSCNSCHLDGFNFTNKYLLADGTKDVKKNAMTGHIGLASMIAGDPIEAYIDMIQKTQGGMGADPKKPELPKIDPKSPPADIVRLMSALNLYVTTKENLPYLSTWLRFDDERKFTHKSDWLNSASCESCHSTLYKQWADSNHGMHMDSPYYRFQENLAAESEGEPFRNLCRGCHAPQTILNNNTAPLTHLNSMYEKEGQSLRDALREGLPVDETGTSCVFCHRITKAEDAGGNTDLTVNLKDRAEYLFEFSSNPALKFIAEAQINASPQQHKDSYSNPELYKSSLYCATCHNEFTPGQGANVNNNYGEWQASKFNAPNNPEQNKTCIDCHMRLDMTDFDNKVPGQATDNGPIKPNLIAHNFIGGNYYFSDMRSKEHGKLSRDILRNALLLDVETSADGRNINVKVTNHNTGHKMPGGARRQVWVDLVVTDSKGIARLVSGQLNDGYLPKDSRVFAKKSGYMHGEPVGLKFWRVEKILSDTRISPDETRVESFELPEGISYPITVVAKINYRSFSKPLTSKVQAAFPEQNIPFADVIEINKITKVFQQP</sequence>
<accession>A0A330LI88</accession>
<dbReference type="GO" id="GO:0020037">
    <property type="term" value="F:heme binding"/>
    <property type="evidence" value="ECO:0007669"/>
    <property type="project" value="InterPro"/>
</dbReference>